<keyword evidence="2" id="KW-1185">Reference proteome</keyword>
<proteinExistence type="predicted"/>
<accession>A0ACC0DMW8</accession>
<gene>
    <name evidence="1" type="ORF">MJO28_016396</name>
</gene>
<protein>
    <submittedName>
        <fullName evidence="1">Uncharacterized protein</fullName>
    </submittedName>
</protein>
<name>A0ACC0DMW8_9BASI</name>
<evidence type="ECO:0000313" key="2">
    <source>
        <dbReference type="Proteomes" id="UP001060170"/>
    </source>
</evidence>
<evidence type="ECO:0000313" key="1">
    <source>
        <dbReference type="EMBL" id="KAI7935525.1"/>
    </source>
</evidence>
<organism evidence="1 2">
    <name type="scientific">Puccinia striiformis f. sp. tritici</name>
    <dbReference type="NCBI Taxonomy" id="168172"/>
    <lineage>
        <taxon>Eukaryota</taxon>
        <taxon>Fungi</taxon>
        <taxon>Dikarya</taxon>
        <taxon>Basidiomycota</taxon>
        <taxon>Pucciniomycotina</taxon>
        <taxon>Pucciniomycetes</taxon>
        <taxon>Pucciniales</taxon>
        <taxon>Pucciniaceae</taxon>
        <taxon>Puccinia</taxon>
    </lineage>
</organism>
<comment type="caution">
    <text evidence="1">The sequence shown here is derived from an EMBL/GenBank/DDBJ whole genome shotgun (WGS) entry which is preliminary data.</text>
</comment>
<reference evidence="2" key="1">
    <citation type="journal article" date="2018" name="BMC Genomics">
        <title>Genomic insights into host adaptation between the wheat stripe rust pathogen (Puccinia striiformis f. sp. tritici) and the barley stripe rust pathogen (Puccinia striiformis f. sp. hordei).</title>
        <authorList>
            <person name="Xia C."/>
            <person name="Wang M."/>
            <person name="Yin C."/>
            <person name="Cornejo O.E."/>
            <person name="Hulbert S.H."/>
            <person name="Chen X."/>
        </authorList>
    </citation>
    <scope>NUCLEOTIDE SEQUENCE [LARGE SCALE GENOMIC DNA]</scope>
    <source>
        <strain evidence="2">93-210</strain>
    </source>
</reference>
<sequence length="651" mass="73849">MDESTASSLCPMKREAEHNDTLAQLQDQMRQLTERLAAKNAKKDDAESEQEAAFISPNSERPDREAQIFDRQLRLWEAEGQKRLTKACAKVCDCSATSAQIVKNLILSGLGHVEMYDDKVVRQSDIGNHFFLNQKSLGQNRTKACAELLNELSSTRRPVMCEDELLDDNYYEQFELDFTGFDSWNAYICVRLPSDAESTTAHHCWDFNVPCIFVQTCGLVATIRTQIREQSVIPNHSDGPADLRLDCPFPSLLEFVNSFEMDKLDNHEHAHVPAVVIVIHFMEIFKSKHDGNLPQDSDQREELKAMILAEKRNADEDNFDEAVGMIWRACQPTQVPAHVEELFNNPHCDKIPWYDGRFWLLVRSLRKFVKENPSHQLPLSGVLPDMKSDTKNYIKLQSIYRQQASEDLKTFKEIKKDVGQSLREHSREEEEDRTESGHCTEGPDFDVSPEMLQSFVKNSAHIRLIRGSECHQDPTDLMSRFEKECEPGNQDYIATWYLAFEALSYYRARNGGEYPGMRKGKEDDDFNKLSKSVAIMISRPPGSEDKDKEIPEKMQKVLREMVRSGGSELPHISSLAGGIVAQEVIKLITGQYIPMNGICIFDGYRSTIGVLEFDSTKVSATTTAPNPHVLQRSHSDASVSDCSDCSDPDSS</sequence>
<dbReference type="EMBL" id="CM045882">
    <property type="protein sequence ID" value="KAI7935525.1"/>
    <property type="molecule type" value="Genomic_DNA"/>
</dbReference>
<reference evidence="1 2" key="3">
    <citation type="journal article" date="2022" name="Microbiol. Spectr.">
        <title>Folding features and dynamics of 3D genome architecture in plant fungal pathogens.</title>
        <authorList>
            <person name="Xia C."/>
        </authorList>
    </citation>
    <scope>NUCLEOTIDE SEQUENCE [LARGE SCALE GENOMIC DNA]</scope>
    <source>
        <strain evidence="1 2">93-210</strain>
    </source>
</reference>
<reference evidence="2" key="2">
    <citation type="journal article" date="2018" name="Mol. Plant Microbe Interact.">
        <title>Genome sequence resources for the wheat stripe rust pathogen (Puccinia striiformis f. sp. tritici) and the barley stripe rust pathogen (Puccinia striiformis f. sp. hordei).</title>
        <authorList>
            <person name="Xia C."/>
            <person name="Wang M."/>
            <person name="Yin C."/>
            <person name="Cornejo O.E."/>
            <person name="Hulbert S.H."/>
            <person name="Chen X."/>
        </authorList>
    </citation>
    <scope>NUCLEOTIDE SEQUENCE [LARGE SCALE GENOMIC DNA]</scope>
    <source>
        <strain evidence="2">93-210</strain>
    </source>
</reference>
<dbReference type="Proteomes" id="UP001060170">
    <property type="component" value="Chromosome 18"/>
</dbReference>